<protein>
    <submittedName>
        <fullName evidence="1">Htc1 protein</fullName>
    </submittedName>
</protein>
<sequence length="238" mass="27098">MTGKENTEIQIVNGTKYLVNPLSWERIKWIVGNNKLELFARSPTEAKKYKEFRDSFKSSSSTTSLYKRLVCQQLQWAPLSIINDPNIADTDIEISSASKTLFYAASDIKILKNDFPYHFEKAVTHLLVWTKVPIPSDPQSKDGDISPATRRVINKYISKTFMSSNEGSRMRVESGNIMWFRNWSALQSVKQISHIHVLIHGASDEDIERVVGSSGIPLTLEEIEEAENHKNLNVKENL</sequence>
<dbReference type="AlphaFoldDB" id="A0AAV5QNY7"/>
<evidence type="ECO:0000313" key="1">
    <source>
        <dbReference type="EMBL" id="GMM36588.1"/>
    </source>
</evidence>
<dbReference type="PANTHER" id="PTHR35020:SF2">
    <property type="entry name" value="N-ACETYLGLUCOSAMINE-INDUCED PROTEIN 1"/>
    <property type="match status" value="1"/>
</dbReference>
<dbReference type="EMBL" id="BTFZ01000011">
    <property type="protein sequence ID" value="GMM36588.1"/>
    <property type="molecule type" value="Genomic_DNA"/>
</dbReference>
<name>A0AAV5QNY7_9ASCO</name>
<organism evidence="1 2">
    <name type="scientific">Saccharomycopsis crataegensis</name>
    <dbReference type="NCBI Taxonomy" id="43959"/>
    <lineage>
        <taxon>Eukaryota</taxon>
        <taxon>Fungi</taxon>
        <taxon>Dikarya</taxon>
        <taxon>Ascomycota</taxon>
        <taxon>Saccharomycotina</taxon>
        <taxon>Saccharomycetes</taxon>
        <taxon>Saccharomycopsidaceae</taxon>
        <taxon>Saccharomycopsis</taxon>
    </lineage>
</organism>
<dbReference type="RefSeq" id="XP_064853584.1">
    <property type="nucleotide sequence ID" value="XM_064997512.1"/>
</dbReference>
<evidence type="ECO:0000313" key="2">
    <source>
        <dbReference type="Proteomes" id="UP001360560"/>
    </source>
</evidence>
<dbReference type="InterPro" id="IPR022036">
    <property type="entry name" value="DUF3605"/>
</dbReference>
<reference evidence="1 2" key="1">
    <citation type="journal article" date="2023" name="Elife">
        <title>Identification of key yeast species and microbe-microbe interactions impacting larval growth of Drosophila in the wild.</title>
        <authorList>
            <person name="Mure A."/>
            <person name="Sugiura Y."/>
            <person name="Maeda R."/>
            <person name="Honda K."/>
            <person name="Sakurai N."/>
            <person name="Takahashi Y."/>
            <person name="Watada M."/>
            <person name="Katoh T."/>
            <person name="Gotoh A."/>
            <person name="Gotoh Y."/>
            <person name="Taniguchi I."/>
            <person name="Nakamura K."/>
            <person name="Hayashi T."/>
            <person name="Katayama T."/>
            <person name="Uemura T."/>
            <person name="Hattori Y."/>
        </authorList>
    </citation>
    <scope>NUCLEOTIDE SEQUENCE [LARGE SCALE GENOMIC DNA]</scope>
    <source>
        <strain evidence="1 2">SC-9</strain>
    </source>
</reference>
<dbReference type="GO" id="GO:0006044">
    <property type="term" value="P:N-acetylglucosamine metabolic process"/>
    <property type="evidence" value="ECO:0007669"/>
    <property type="project" value="TreeGrafter"/>
</dbReference>
<dbReference type="Proteomes" id="UP001360560">
    <property type="component" value="Unassembled WGS sequence"/>
</dbReference>
<dbReference type="PANTHER" id="PTHR35020">
    <property type="entry name" value="N-ACETYLGLUCOSAMINE-INDUCED PROTEIN 1"/>
    <property type="match status" value="1"/>
</dbReference>
<dbReference type="GO" id="GO:0005737">
    <property type="term" value="C:cytoplasm"/>
    <property type="evidence" value="ECO:0007669"/>
    <property type="project" value="TreeGrafter"/>
</dbReference>
<keyword evidence="2" id="KW-1185">Reference proteome</keyword>
<dbReference type="GeneID" id="90074563"/>
<accession>A0AAV5QNY7</accession>
<proteinExistence type="predicted"/>
<gene>
    <name evidence="1" type="ORF">DASC09_039130</name>
</gene>
<dbReference type="Pfam" id="PF12239">
    <property type="entry name" value="DUF3605"/>
    <property type="match status" value="1"/>
</dbReference>
<comment type="caution">
    <text evidence="1">The sequence shown here is derived from an EMBL/GenBank/DDBJ whole genome shotgun (WGS) entry which is preliminary data.</text>
</comment>